<dbReference type="InterPro" id="IPR023214">
    <property type="entry name" value="HAD_sf"/>
</dbReference>
<dbReference type="InterPro" id="IPR006439">
    <property type="entry name" value="HAD-SF_hydro_IA"/>
</dbReference>
<dbReference type="GO" id="GO:0016787">
    <property type="term" value="F:hydrolase activity"/>
    <property type="evidence" value="ECO:0007669"/>
    <property type="project" value="UniProtKB-KW"/>
</dbReference>
<dbReference type="Pfam" id="PF13419">
    <property type="entry name" value="HAD_2"/>
    <property type="match status" value="1"/>
</dbReference>
<dbReference type="InterPro" id="IPR023198">
    <property type="entry name" value="PGP-like_dom2"/>
</dbReference>
<dbReference type="PANTHER" id="PTHR43434">
    <property type="entry name" value="PHOSPHOGLYCOLATE PHOSPHATASE"/>
    <property type="match status" value="1"/>
</dbReference>
<gene>
    <name evidence="1" type="ORF">PSQ19_03080</name>
</gene>
<protein>
    <submittedName>
        <fullName evidence="1">HAD-IA family hydrolase</fullName>
    </submittedName>
</protein>
<dbReference type="NCBIfam" id="TIGR01549">
    <property type="entry name" value="HAD-SF-IA-v1"/>
    <property type="match status" value="1"/>
</dbReference>
<proteinExistence type="predicted"/>
<sequence length="168" mass="18368">MGRLAKSDDPALVTRLVDTYRSHYRGSLVTDASREALFPRAFEALGRLRQDSSKQLGIATGKGLTGVRRILQLHGLTDYFVTLQTPDHNPSKPDPGMLLTAMAETSSSPKETIMVGDTTFDLEMGRAAGVRTIGVTWGYHDPAELIPFADAMIDSYDDLDGAIQRVLE</sequence>
<evidence type="ECO:0000313" key="1">
    <source>
        <dbReference type="EMBL" id="WDR03187.1"/>
    </source>
</evidence>
<evidence type="ECO:0000313" key="2">
    <source>
        <dbReference type="Proteomes" id="UP001220530"/>
    </source>
</evidence>
<dbReference type="RefSeq" id="WP_282219581.1">
    <property type="nucleotide sequence ID" value="NZ_CP118246.1"/>
</dbReference>
<dbReference type="Gene3D" id="3.40.50.1000">
    <property type="entry name" value="HAD superfamily/HAD-like"/>
    <property type="match status" value="1"/>
</dbReference>
<dbReference type="InterPro" id="IPR041492">
    <property type="entry name" value="HAD_2"/>
</dbReference>
<reference evidence="1 2" key="1">
    <citation type="submission" date="2023-02" db="EMBL/GenBank/DDBJ databases">
        <title>Devosia algicola sp. nov., isolated from the phycosphere of marine algae.</title>
        <authorList>
            <person name="Kim J.M."/>
            <person name="Lee J.K."/>
            <person name="Choi B.J."/>
            <person name="Bayburt H."/>
            <person name="Jeon C.O."/>
        </authorList>
    </citation>
    <scope>NUCLEOTIDE SEQUENCE [LARGE SCALE GENOMIC DNA]</scope>
    <source>
        <strain evidence="1 2">G20-9</strain>
    </source>
</reference>
<dbReference type="InterPro" id="IPR050155">
    <property type="entry name" value="HAD-like_hydrolase_sf"/>
</dbReference>
<dbReference type="SUPFAM" id="SSF56784">
    <property type="entry name" value="HAD-like"/>
    <property type="match status" value="1"/>
</dbReference>
<keyword evidence="2" id="KW-1185">Reference proteome</keyword>
<dbReference type="PANTHER" id="PTHR43434:SF24">
    <property type="entry name" value="HYDROLASE-RELATED"/>
    <property type="match status" value="1"/>
</dbReference>
<organism evidence="1 2">
    <name type="scientific">Devosia algicola</name>
    <dbReference type="NCBI Taxonomy" id="3026418"/>
    <lineage>
        <taxon>Bacteria</taxon>
        <taxon>Pseudomonadati</taxon>
        <taxon>Pseudomonadota</taxon>
        <taxon>Alphaproteobacteria</taxon>
        <taxon>Hyphomicrobiales</taxon>
        <taxon>Devosiaceae</taxon>
        <taxon>Devosia</taxon>
    </lineage>
</organism>
<keyword evidence="1" id="KW-0378">Hydrolase</keyword>
<name>A0ABY7YPR1_9HYPH</name>
<dbReference type="InterPro" id="IPR036412">
    <property type="entry name" value="HAD-like_sf"/>
</dbReference>
<dbReference type="Gene3D" id="1.10.150.240">
    <property type="entry name" value="Putative phosphatase, domain 2"/>
    <property type="match status" value="1"/>
</dbReference>
<dbReference type="EMBL" id="CP118246">
    <property type="protein sequence ID" value="WDR03187.1"/>
    <property type="molecule type" value="Genomic_DNA"/>
</dbReference>
<dbReference type="Proteomes" id="UP001220530">
    <property type="component" value="Chromosome"/>
</dbReference>
<dbReference type="NCBIfam" id="TIGR01509">
    <property type="entry name" value="HAD-SF-IA-v3"/>
    <property type="match status" value="1"/>
</dbReference>
<accession>A0ABY7YPR1</accession>